<evidence type="ECO:0000256" key="1">
    <source>
        <dbReference type="ARBA" id="ARBA00008670"/>
    </source>
</evidence>
<reference evidence="4 5" key="1">
    <citation type="journal article" date="2010" name="Science">
        <title>Genomic comparison of the ants Camponotus floridanus and Harpegnathos saltator.</title>
        <authorList>
            <person name="Bonasio R."/>
            <person name="Zhang G."/>
            <person name="Ye C."/>
            <person name="Mutti N.S."/>
            <person name="Fang X."/>
            <person name="Qin N."/>
            <person name="Donahue G."/>
            <person name="Yang P."/>
            <person name="Li Q."/>
            <person name="Li C."/>
            <person name="Zhang P."/>
            <person name="Huang Z."/>
            <person name="Berger S.L."/>
            <person name="Reinberg D."/>
            <person name="Wang J."/>
            <person name="Liebig J."/>
        </authorList>
    </citation>
    <scope>NUCLEOTIDE SEQUENCE [LARGE SCALE GENOMIC DNA]</scope>
    <source>
        <strain evidence="5">C129</strain>
    </source>
</reference>
<evidence type="ECO:0000256" key="2">
    <source>
        <dbReference type="SAM" id="MobiDB-lite"/>
    </source>
</evidence>
<feature type="region of interest" description="Disordered" evidence="2">
    <location>
        <begin position="118"/>
        <end position="154"/>
    </location>
</feature>
<dbReference type="GO" id="GO:0005164">
    <property type="term" value="F:tumor necrosis factor receptor binding"/>
    <property type="evidence" value="ECO:0007669"/>
    <property type="project" value="InterPro"/>
</dbReference>
<evidence type="ECO:0000259" key="3">
    <source>
        <dbReference type="Pfam" id="PF00229"/>
    </source>
</evidence>
<dbReference type="Pfam" id="PF00229">
    <property type="entry name" value="TNF"/>
    <property type="match status" value="1"/>
</dbReference>
<feature type="domain" description="THD" evidence="3">
    <location>
        <begin position="216"/>
        <end position="303"/>
    </location>
</feature>
<dbReference type="OMA" id="INNIMSR"/>
<dbReference type="STRING" id="104421.E2A4X1"/>
<name>E2A4X1_CAMFO</name>
<dbReference type="EMBL" id="GL436756">
    <property type="protein sequence ID" value="EFN71513.1"/>
    <property type="molecule type" value="Genomic_DNA"/>
</dbReference>
<dbReference type="SUPFAM" id="SSF49842">
    <property type="entry name" value="TNF-like"/>
    <property type="match status" value="1"/>
</dbReference>
<dbReference type="PROSITE" id="PS51257">
    <property type="entry name" value="PROKAR_LIPOPROTEIN"/>
    <property type="match status" value="1"/>
</dbReference>
<dbReference type="Proteomes" id="UP000000311">
    <property type="component" value="Unassembled WGS sequence"/>
</dbReference>
<dbReference type="InParanoid" id="E2A4X1"/>
<accession>E2A4X1</accession>
<organism evidence="5">
    <name type="scientific">Camponotus floridanus</name>
    <name type="common">Florida carpenter ant</name>
    <dbReference type="NCBI Taxonomy" id="104421"/>
    <lineage>
        <taxon>Eukaryota</taxon>
        <taxon>Metazoa</taxon>
        <taxon>Ecdysozoa</taxon>
        <taxon>Arthropoda</taxon>
        <taxon>Hexapoda</taxon>
        <taxon>Insecta</taxon>
        <taxon>Pterygota</taxon>
        <taxon>Neoptera</taxon>
        <taxon>Endopterygota</taxon>
        <taxon>Hymenoptera</taxon>
        <taxon>Apocrita</taxon>
        <taxon>Aculeata</taxon>
        <taxon>Formicoidea</taxon>
        <taxon>Formicidae</taxon>
        <taxon>Formicinae</taxon>
        <taxon>Camponotus</taxon>
    </lineage>
</organism>
<evidence type="ECO:0000313" key="4">
    <source>
        <dbReference type="EMBL" id="EFN71513.1"/>
    </source>
</evidence>
<evidence type="ECO:0000313" key="5">
    <source>
        <dbReference type="Proteomes" id="UP000000311"/>
    </source>
</evidence>
<sequence length="328" mass="37674">MGTSILKNRMKHVGVYYCGAFGSCQTINNIMSRLRYNPIVYNARPWDIRSINDPFNLKPTNVSNIENDQNSNTVLIIFDKDNSTVLSTSVQPVDHQDDARKSRILDDINQIMSEIKESKMKDERDLSRKKRDIEIEAQNHTTTEDERNGNNTVDVQRKSRRLQRQLENIGRDPAVVTFVGAIPEQDFQNTAYVGPWIKSNKDNGSYDFNKFYLAEENYSIEVTISGLYMISVQIFYFGKSTSHSYWVVLNSEGSSMKQKLITCASASVSSSEISCYTGLTTYLRKGDRLSIQQQERNRFVNLREGYSQVQLVLLSNDKNRKRPNNKDL</sequence>
<dbReference type="Gene3D" id="2.60.120.40">
    <property type="match status" value="1"/>
</dbReference>
<dbReference type="InterPro" id="IPR006052">
    <property type="entry name" value="TNF_dom"/>
</dbReference>
<comment type="similarity">
    <text evidence="1">Belongs to the tumor necrosis factor family.</text>
</comment>
<dbReference type="InterPro" id="IPR008983">
    <property type="entry name" value="Tumour_necrosis_fac-like_dom"/>
</dbReference>
<protein>
    <recommendedName>
        <fullName evidence="3">THD domain-containing protein</fullName>
    </recommendedName>
</protein>
<gene>
    <name evidence="4" type="ORF">EAG_13702</name>
</gene>
<dbReference type="AlphaFoldDB" id="E2A4X1"/>
<feature type="compositionally biased region" description="Basic and acidic residues" evidence="2">
    <location>
        <begin position="118"/>
        <end position="134"/>
    </location>
</feature>
<keyword evidence="5" id="KW-1185">Reference proteome</keyword>
<dbReference type="GO" id="GO:0016020">
    <property type="term" value="C:membrane"/>
    <property type="evidence" value="ECO:0007669"/>
    <property type="project" value="InterPro"/>
</dbReference>
<dbReference type="GO" id="GO:0006955">
    <property type="term" value="P:immune response"/>
    <property type="evidence" value="ECO:0007669"/>
    <property type="project" value="InterPro"/>
</dbReference>
<dbReference type="OrthoDB" id="5947373at2759"/>
<proteinExistence type="inferred from homology"/>